<dbReference type="InterPro" id="IPR028994">
    <property type="entry name" value="Integrin_alpha_N"/>
</dbReference>
<evidence type="ECO:0000256" key="2">
    <source>
        <dbReference type="SAM" id="SignalP"/>
    </source>
</evidence>
<sequence length="305" mass="30891">MTALPHARHRRSLIALAGIAALVGPLVAVAAPATAAPLGGPVAAVVAAQGSGPERDFSGDGIDDTLAISESGDLLMYRATGSGSLTGGVRIGTGWSGFDRAFVPGDFTGDGRADVMAINAAGDLFVYPGNGTGGWLAPYQAGRGWQGFISVFGAGDLNSDGAPDVAARDPQGQLLFYPGNGRGGWLTPRVIGTGFADFQHVVGAGDLDFDGRADVVSTPSANDEGQTIACGYDLHLYSGTGNGSLRNSGAIGSGWCTFTAVTGGDRVLIARDPSGVLWRYVRTGPSSWTTGNAIGSGFNSVRLVG</sequence>
<dbReference type="PROSITE" id="PS51318">
    <property type="entry name" value="TAT"/>
    <property type="match status" value="1"/>
</dbReference>
<organism evidence="3 4">
    <name type="scientific">Agromyces indicus</name>
    <dbReference type="NCBI Taxonomy" id="758919"/>
    <lineage>
        <taxon>Bacteria</taxon>
        <taxon>Bacillati</taxon>
        <taxon>Actinomycetota</taxon>
        <taxon>Actinomycetes</taxon>
        <taxon>Micrococcales</taxon>
        <taxon>Microbacteriaceae</taxon>
        <taxon>Agromyces</taxon>
    </lineage>
</organism>
<dbReference type="PANTHER" id="PTHR44103">
    <property type="entry name" value="PROPROTEIN CONVERTASE P"/>
    <property type="match status" value="1"/>
</dbReference>
<dbReference type="Gene3D" id="2.115.10.10">
    <property type="entry name" value="Tachylectin 2"/>
    <property type="match status" value="2"/>
</dbReference>
<dbReference type="SUPFAM" id="SSF69318">
    <property type="entry name" value="Integrin alpha N-terminal domain"/>
    <property type="match status" value="1"/>
</dbReference>
<feature type="signal peptide" evidence="2">
    <location>
        <begin position="1"/>
        <end position="30"/>
    </location>
</feature>
<reference evidence="4" key="1">
    <citation type="submission" date="2023-07" db="EMBL/GenBank/DDBJ databases">
        <title>Description of three actinobacteria isolated from air of manufacturing shop in a pharmaceutical factory.</title>
        <authorList>
            <person name="Zhang D.-F."/>
        </authorList>
    </citation>
    <scope>NUCLEOTIDE SEQUENCE [LARGE SCALE GENOMIC DNA]</scope>
    <source>
        <strain evidence="4">CCTCC AB 2011122</strain>
    </source>
</reference>
<accession>A0ABU1FGP3</accession>
<dbReference type="RefSeq" id="WP_310519610.1">
    <property type="nucleotide sequence ID" value="NZ_BAABBS010000004.1"/>
</dbReference>
<dbReference type="PANTHER" id="PTHR44103:SF1">
    <property type="entry name" value="PROPROTEIN CONVERTASE P"/>
    <property type="match status" value="1"/>
</dbReference>
<keyword evidence="1 2" id="KW-0732">Signal</keyword>
<evidence type="ECO:0000313" key="4">
    <source>
        <dbReference type="Proteomes" id="UP001260072"/>
    </source>
</evidence>
<protein>
    <submittedName>
        <fullName evidence="3">VCBS repeat-containing protein</fullName>
    </submittedName>
</protein>
<keyword evidence="4" id="KW-1185">Reference proteome</keyword>
<proteinExistence type="predicted"/>
<dbReference type="Proteomes" id="UP001260072">
    <property type="component" value="Unassembled WGS sequence"/>
</dbReference>
<dbReference type="EMBL" id="JAVKGS010000001">
    <property type="protein sequence ID" value="MDR5690931.1"/>
    <property type="molecule type" value="Genomic_DNA"/>
</dbReference>
<dbReference type="Pfam" id="PF13517">
    <property type="entry name" value="FG-GAP_3"/>
    <property type="match status" value="2"/>
</dbReference>
<gene>
    <name evidence="3" type="ORF">RH861_02520</name>
</gene>
<feature type="chain" id="PRO_5045528172" evidence="2">
    <location>
        <begin position="31"/>
        <end position="305"/>
    </location>
</feature>
<dbReference type="InterPro" id="IPR013517">
    <property type="entry name" value="FG-GAP"/>
</dbReference>
<dbReference type="InterPro" id="IPR006311">
    <property type="entry name" value="TAT_signal"/>
</dbReference>
<name>A0ABU1FGP3_9MICO</name>
<comment type="caution">
    <text evidence="3">The sequence shown here is derived from an EMBL/GenBank/DDBJ whole genome shotgun (WGS) entry which is preliminary data.</text>
</comment>
<evidence type="ECO:0000313" key="3">
    <source>
        <dbReference type="EMBL" id="MDR5690931.1"/>
    </source>
</evidence>
<evidence type="ECO:0000256" key="1">
    <source>
        <dbReference type="ARBA" id="ARBA00022729"/>
    </source>
</evidence>